<reference evidence="1" key="1">
    <citation type="submission" date="2021-01" db="EMBL/GenBank/DDBJ databases">
        <authorList>
            <person name="Zahm M."/>
            <person name="Roques C."/>
            <person name="Cabau C."/>
            <person name="Klopp C."/>
            <person name="Donnadieu C."/>
            <person name="Jouanno E."/>
            <person name="Lampietro C."/>
            <person name="Louis A."/>
            <person name="Herpin A."/>
            <person name="Echchiki A."/>
            <person name="Berthelot C."/>
            <person name="Parey E."/>
            <person name="Roest-Crollius H."/>
            <person name="Braasch I."/>
            <person name="Postlethwait J."/>
            <person name="Bobe J."/>
            <person name="Montfort J."/>
            <person name="Bouchez O."/>
            <person name="Begum T."/>
            <person name="Mejri S."/>
            <person name="Adams A."/>
            <person name="Chen W.-J."/>
            <person name="Guiguen Y."/>
        </authorList>
    </citation>
    <scope>NUCLEOTIDE SEQUENCE</scope>
    <source>
        <strain evidence="1">YG-15Mar2019-1</strain>
        <tissue evidence="1">Brain</tissue>
    </source>
</reference>
<dbReference type="AlphaFoldDB" id="A0A9D3THK3"/>
<gene>
    <name evidence="1" type="ORF">MATL_G00053700</name>
</gene>
<comment type="caution">
    <text evidence="1">The sequence shown here is derived from an EMBL/GenBank/DDBJ whole genome shotgun (WGS) entry which is preliminary data.</text>
</comment>
<evidence type="ECO:0000313" key="1">
    <source>
        <dbReference type="EMBL" id="KAG7484852.1"/>
    </source>
</evidence>
<sequence>MSGSSEMTRCPRCQQERRKKVGDQRTVCKSCSKALRRVYQFCSACQREWPQAEASGGDSCSLPGCGIRAALLSSNVITDPATSVVGCPFFRACPSSLACSPPT</sequence>
<name>A0A9D3THK3_MEGAT</name>
<dbReference type="EMBL" id="JAFDVH010000003">
    <property type="protein sequence ID" value="KAG7484852.1"/>
    <property type="molecule type" value="Genomic_DNA"/>
</dbReference>
<proteinExistence type="predicted"/>
<accession>A0A9D3THK3</accession>
<keyword evidence="2" id="KW-1185">Reference proteome</keyword>
<dbReference type="OrthoDB" id="1431934at2759"/>
<protein>
    <submittedName>
        <fullName evidence="1">Uncharacterized protein</fullName>
    </submittedName>
</protein>
<evidence type="ECO:0000313" key="2">
    <source>
        <dbReference type="Proteomes" id="UP001046870"/>
    </source>
</evidence>
<dbReference type="Proteomes" id="UP001046870">
    <property type="component" value="Chromosome 3"/>
</dbReference>
<organism evidence="1 2">
    <name type="scientific">Megalops atlanticus</name>
    <name type="common">Tarpon</name>
    <name type="synonym">Clupea gigantea</name>
    <dbReference type="NCBI Taxonomy" id="7932"/>
    <lineage>
        <taxon>Eukaryota</taxon>
        <taxon>Metazoa</taxon>
        <taxon>Chordata</taxon>
        <taxon>Craniata</taxon>
        <taxon>Vertebrata</taxon>
        <taxon>Euteleostomi</taxon>
        <taxon>Actinopterygii</taxon>
        <taxon>Neopterygii</taxon>
        <taxon>Teleostei</taxon>
        <taxon>Elopiformes</taxon>
        <taxon>Megalopidae</taxon>
        <taxon>Megalops</taxon>
    </lineage>
</organism>